<gene>
    <name evidence="3" type="ORF">P154DRAFT_540351</name>
</gene>
<sequence>MPPPTQITNVGQMSSPSSSSPSSIFTRRSSPSISHPNSPTYRPTSTVAFELHTALSAAETLNKALIVRLGRVGQAYADLQREHIVNTANVEEMTDTFDALRKSMAGKEVEYHEHITALKFKVMKQRQQLEKSDYEIKTYRRDLQETQEARDTAEESPAIAVVARDQDSATKETLMRELANISPELDQLRTANADLKFGNQILRERVQEVGSLKDGLIAQQDIQASATQDLLNQIRALKSANEELRAICEDRGKKLREMRGWALRVEDEDDRKRAAILSLLSLSDHGLCERKRLDENIKGSVSTG</sequence>
<proteinExistence type="predicted"/>
<evidence type="ECO:0000313" key="3">
    <source>
        <dbReference type="EMBL" id="KAF1993524.1"/>
    </source>
</evidence>
<feature type="region of interest" description="Disordered" evidence="2">
    <location>
        <begin position="1"/>
        <end position="42"/>
    </location>
</feature>
<keyword evidence="4" id="KW-1185">Reference proteome</keyword>
<evidence type="ECO:0000256" key="2">
    <source>
        <dbReference type="SAM" id="MobiDB-lite"/>
    </source>
</evidence>
<dbReference type="Proteomes" id="UP000799779">
    <property type="component" value="Unassembled WGS sequence"/>
</dbReference>
<feature type="compositionally biased region" description="Polar residues" evidence="2">
    <location>
        <begin position="1"/>
        <end position="13"/>
    </location>
</feature>
<evidence type="ECO:0000313" key="4">
    <source>
        <dbReference type="Proteomes" id="UP000799779"/>
    </source>
</evidence>
<feature type="compositionally biased region" description="Low complexity" evidence="2">
    <location>
        <begin position="14"/>
        <end position="34"/>
    </location>
</feature>
<accession>A0A6A5VX18</accession>
<dbReference type="EMBL" id="ML977699">
    <property type="protein sequence ID" value="KAF1993524.1"/>
    <property type="molecule type" value="Genomic_DNA"/>
</dbReference>
<reference evidence="3" key="1">
    <citation type="journal article" date="2020" name="Stud. Mycol.">
        <title>101 Dothideomycetes genomes: a test case for predicting lifestyles and emergence of pathogens.</title>
        <authorList>
            <person name="Haridas S."/>
            <person name="Albert R."/>
            <person name="Binder M."/>
            <person name="Bloem J."/>
            <person name="Labutti K."/>
            <person name="Salamov A."/>
            <person name="Andreopoulos B."/>
            <person name="Baker S."/>
            <person name="Barry K."/>
            <person name="Bills G."/>
            <person name="Bluhm B."/>
            <person name="Cannon C."/>
            <person name="Castanera R."/>
            <person name="Culley D."/>
            <person name="Daum C."/>
            <person name="Ezra D."/>
            <person name="Gonzalez J."/>
            <person name="Henrissat B."/>
            <person name="Kuo A."/>
            <person name="Liang C."/>
            <person name="Lipzen A."/>
            <person name="Lutzoni F."/>
            <person name="Magnuson J."/>
            <person name="Mondo S."/>
            <person name="Nolan M."/>
            <person name="Ohm R."/>
            <person name="Pangilinan J."/>
            <person name="Park H.-J."/>
            <person name="Ramirez L."/>
            <person name="Alfaro M."/>
            <person name="Sun H."/>
            <person name="Tritt A."/>
            <person name="Yoshinaga Y."/>
            <person name="Zwiers L.-H."/>
            <person name="Turgeon B."/>
            <person name="Goodwin S."/>
            <person name="Spatafora J."/>
            <person name="Crous P."/>
            <person name="Grigoriev I."/>
        </authorList>
    </citation>
    <scope>NUCLEOTIDE SEQUENCE</scope>
    <source>
        <strain evidence="3">CBS 123094</strain>
    </source>
</reference>
<keyword evidence="1" id="KW-0175">Coiled coil</keyword>
<name>A0A6A5VX18_9PLEO</name>
<organism evidence="3 4">
    <name type="scientific">Amniculicola lignicola CBS 123094</name>
    <dbReference type="NCBI Taxonomy" id="1392246"/>
    <lineage>
        <taxon>Eukaryota</taxon>
        <taxon>Fungi</taxon>
        <taxon>Dikarya</taxon>
        <taxon>Ascomycota</taxon>
        <taxon>Pezizomycotina</taxon>
        <taxon>Dothideomycetes</taxon>
        <taxon>Pleosporomycetidae</taxon>
        <taxon>Pleosporales</taxon>
        <taxon>Amniculicolaceae</taxon>
        <taxon>Amniculicola</taxon>
    </lineage>
</organism>
<feature type="coiled-coil region" evidence="1">
    <location>
        <begin position="129"/>
        <end position="156"/>
    </location>
</feature>
<protein>
    <submittedName>
        <fullName evidence="3">Uncharacterized protein</fullName>
    </submittedName>
</protein>
<dbReference type="AlphaFoldDB" id="A0A6A5VX18"/>
<evidence type="ECO:0000256" key="1">
    <source>
        <dbReference type="SAM" id="Coils"/>
    </source>
</evidence>